<comment type="caution">
    <text evidence="2">The sequence shown here is derived from an EMBL/GenBank/DDBJ whole genome shotgun (WGS) entry which is preliminary data.</text>
</comment>
<accession>A0AAN7N6K3</accession>
<dbReference type="AlphaFoldDB" id="A0AAN7N6K3"/>
<organism evidence="2 3">
    <name type="scientific">Mycteria americana</name>
    <name type="common">Wood stork</name>
    <dbReference type="NCBI Taxonomy" id="33587"/>
    <lineage>
        <taxon>Eukaryota</taxon>
        <taxon>Metazoa</taxon>
        <taxon>Chordata</taxon>
        <taxon>Craniata</taxon>
        <taxon>Vertebrata</taxon>
        <taxon>Euteleostomi</taxon>
        <taxon>Archelosauria</taxon>
        <taxon>Archosauria</taxon>
        <taxon>Dinosauria</taxon>
        <taxon>Saurischia</taxon>
        <taxon>Theropoda</taxon>
        <taxon>Coelurosauria</taxon>
        <taxon>Aves</taxon>
        <taxon>Neognathae</taxon>
        <taxon>Neoaves</taxon>
        <taxon>Aequornithes</taxon>
        <taxon>Ciconiiformes</taxon>
        <taxon>Ciconiidae</taxon>
        <taxon>Mycteria</taxon>
    </lineage>
</organism>
<feature type="non-terminal residue" evidence="2">
    <location>
        <position position="356"/>
    </location>
</feature>
<feature type="region of interest" description="Disordered" evidence="1">
    <location>
        <begin position="331"/>
        <end position="356"/>
    </location>
</feature>
<gene>
    <name evidence="2" type="ORF">QYF61_001827</name>
</gene>
<dbReference type="EMBL" id="JAUNZN010000005">
    <property type="protein sequence ID" value="KAK4820587.1"/>
    <property type="molecule type" value="Genomic_DNA"/>
</dbReference>
<evidence type="ECO:0000313" key="3">
    <source>
        <dbReference type="Proteomes" id="UP001333110"/>
    </source>
</evidence>
<feature type="compositionally biased region" description="Polar residues" evidence="1">
    <location>
        <begin position="344"/>
        <end position="356"/>
    </location>
</feature>
<evidence type="ECO:0000313" key="2">
    <source>
        <dbReference type="EMBL" id="KAK4820587.1"/>
    </source>
</evidence>
<proteinExistence type="predicted"/>
<evidence type="ECO:0000256" key="1">
    <source>
        <dbReference type="SAM" id="MobiDB-lite"/>
    </source>
</evidence>
<keyword evidence="3" id="KW-1185">Reference proteome</keyword>
<reference evidence="2 3" key="1">
    <citation type="journal article" date="2023" name="J. Hered.">
        <title>Chromosome-level genome of the wood stork (Mycteria americana) provides insight into avian chromosome evolution.</title>
        <authorList>
            <person name="Flamio R. Jr."/>
            <person name="Ramstad K.M."/>
        </authorList>
    </citation>
    <scope>NUCLEOTIDE SEQUENCE [LARGE SCALE GENOMIC DNA]</scope>
    <source>
        <strain evidence="2">JAX WOST 10</strain>
    </source>
</reference>
<protein>
    <submittedName>
        <fullName evidence="2">Uncharacterized protein</fullName>
    </submittedName>
</protein>
<name>A0AAN7N6K3_MYCAM</name>
<dbReference type="Proteomes" id="UP001333110">
    <property type="component" value="Unassembled WGS sequence"/>
</dbReference>
<sequence>MESLEFNIGRHAAVGWNLVLSLNQYRHLKATEMINKLECLSYKEKLRELWLFSVEKRMLRGHLINMYKFLDGRDDRTRRNGHKLKYRKFHLNIRKNFFTLRMVKYQNRLPSQVMASPPLEIFKTQLNTILSKLLSNFIAASSSSKSSHSLSLSCVSLAGRDDEKGLETHSCGVTMVVERVSELPPHESEVTDVELIILLTINKKLNIQLKPLFRSFKFIKRRMGLDEGDQYAEVTLLPFPERRGGTAGSVLTAKCASCTCAQPGAQSTHFSVHRGEKSCAYRHACSLALRADRYSCSSTTYSGGPSARMDPTRIIESFRLEKTFKIIESNHEESDAEPGYAVTTPCQSTEAEFTRQ</sequence>